<organism evidence="10 11">
    <name type="scientific">Defluviitoga tunisiensis</name>
    <dbReference type="NCBI Taxonomy" id="1006576"/>
    <lineage>
        <taxon>Bacteria</taxon>
        <taxon>Thermotogati</taxon>
        <taxon>Thermotogota</taxon>
        <taxon>Thermotogae</taxon>
        <taxon>Petrotogales</taxon>
        <taxon>Petrotogaceae</taxon>
        <taxon>Defluviitoga</taxon>
    </lineage>
</organism>
<dbReference type="RefSeq" id="WP_084217063.1">
    <property type="nucleotide sequence ID" value="NZ_LN824141.1"/>
</dbReference>
<dbReference type="GO" id="GO:0005886">
    <property type="term" value="C:plasma membrane"/>
    <property type="evidence" value="ECO:0007669"/>
    <property type="project" value="UniProtKB-SubCell"/>
</dbReference>
<feature type="coiled-coil region" evidence="8">
    <location>
        <begin position="253"/>
        <end position="280"/>
    </location>
</feature>
<name>A0A0C7NND5_DEFTU</name>
<dbReference type="PROSITE" id="PS51123">
    <property type="entry name" value="OMPA_2"/>
    <property type="match status" value="1"/>
</dbReference>
<keyword evidence="4" id="KW-0812">Transmembrane</keyword>
<evidence type="ECO:0000256" key="4">
    <source>
        <dbReference type="ARBA" id="ARBA00022692"/>
    </source>
</evidence>
<keyword evidence="5" id="KW-1133">Transmembrane helix</keyword>
<keyword evidence="10" id="KW-0282">Flagellum</keyword>
<evidence type="ECO:0000256" key="6">
    <source>
        <dbReference type="ARBA" id="ARBA00023136"/>
    </source>
</evidence>
<dbReference type="STRING" id="1006576.DTL3_0103"/>
<dbReference type="KEGG" id="dtn:DTL3_0103"/>
<evidence type="ECO:0000256" key="5">
    <source>
        <dbReference type="ARBA" id="ARBA00022989"/>
    </source>
</evidence>
<dbReference type="Pfam" id="PF13677">
    <property type="entry name" value="MotB_plug"/>
    <property type="match status" value="1"/>
</dbReference>
<dbReference type="InterPro" id="IPR036737">
    <property type="entry name" value="OmpA-like_sf"/>
</dbReference>
<sequence length="291" mass="33353">MARNKKKFERPEAKWMTTFTDMTTLLLTMFIALFGMSSISPGKFQQAAMSIQSAFEGQPIGILVGGKSISEEPLITSQPGIKSELLKIVEDEKYKGKITIEETDKGTIISMRDIAFFRSGRAELTAEAKELLYKIGTIILEHTSNAIEVYGFTDDEQVLPTSVYPSNWHLSAARAASVVNFFTGEMKNRRMIERMAEINLGQFDIDYYYNPNRFYPIGLGDKDIQKDLDLLKAEIDSRLNLATLDYMQGKLSAAEFQQIKIELENEYNTKRDELRNQYRRIDILILRQRVR</sequence>
<dbReference type="SUPFAM" id="SSF103088">
    <property type="entry name" value="OmpA-like"/>
    <property type="match status" value="1"/>
</dbReference>
<comment type="similarity">
    <text evidence="2">Belongs to the MotB family.</text>
</comment>
<dbReference type="InterPro" id="IPR006665">
    <property type="entry name" value="OmpA-like"/>
</dbReference>
<keyword evidence="6 7" id="KW-0472">Membrane</keyword>
<dbReference type="OrthoDB" id="9815217at2"/>
<dbReference type="PATRIC" id="fig|1006576.9.peg.101"/>
<keyword evidence="3" id="KW-1003">Cell membrane</keyword>
<dbReference type="PANTHER" id="PTHR30329">
    <property type="entry name" value="STATOR ELEMENT OF FLAGELLAR MOTOR COMPLEX"/>
    <property type="match status" value="1"/>
</dbReference>
<accession>A0A0C7NND5</accession>
<evidence type="ECO:0000256" key="3">
    <source>
        <dbReference type="ARBA" id="ARBA00022475"/>
    </source>
</evidence>
<evidence type="ECO:0000313" key="10">
    <source>
        <dbReference type="EMBL" id="CEP77437.1"/>
    </source>
</evidence>
<keyword evidence="11" id="KW-1185">Reference proteome</keyword>
<comment type="subcellular location">
    <subcellularLocation>
        <location evidence="1">Cell membrane</location>
        <topology evidence="1">Single-pass membrane protein</topology>
    </subcellularLocation>
</comment>
<dbReference type="Pfam" id="PF00691">
    <property type="entry name" value="OmpA"/>
    <property type="match status" value="1"/>
</dbReference>
<gene>
    <name evidence="10" type="ORF">DTL3_0103</name>
</gene>
<evidence type="ECO:0000313" key="11">
    <source>
        <dbReference type="Proteomes" id="UP000032809"/>
    </source>
</evidence>
<reference evidence="11" key="1">
    <citation type="submission" date="2014-11" db="EMBL/GenBank/DDBJ databases">
        <authorList>
            <person name="Wibberg D."/>
        </authorList>
    </citation>
    <scope>NUCLEOTIDE SEQUENCE [LARGE SCALE GENOMIC DNA]</scope>
    <source>
        <strain evidence="11">L3</strain>
    </source>
</reference>
<evidence type="ECO:0000256" key="7">
    <source>
        <dbReference type="PROSITE-ProRule" id="PRU00473"/>
    </source>
</evidence>
<dbReference type="HOGENOM" id="CLU_958927_0_0_0"/>
<dbReference type="AlphaFoldDB" id="A0A0C7NND5"/>
<evidence type="ECO:0000256" key="1">
    <source>
        <dbReference type="ARBA" id="ARBA00004162"/>
    </source>
</evidence>
<dbReference type="InterPro" id="IPR025713">
    <property type="entry name" value="MotB-like_N_dom"/>
</dbReference>
<evidence type="ECO:0000256" key="8">
    <source>
        <dbReference type="SAM" id="Coils"/>
    </source>
</evidence>
<proteinExistence type="inferred from homology"/>
<dbReference type="EMBL" id="LN824141">
    <property type="protein sequence ID" value="CEP77437.1"/>
    <property type="molecule type" value="Genomic_DNA"/>
</dbReference>
<keyword evidence="10" id="KW-0966">Cell projection</keyword>
<evidence type="ECO:0000259" key="9">
    <source>
        <dbReference type="PROSITE" id="PS51123"/>
    </source>
</evidence>
<dbReference type="PANTHER" id="PTHR30329:SF21">
    <property type="entry name" value="LIPOPROTEIN YIAD-RELATED"/>
    <property type="match status" value="1"/>
</dbReference>
<protein>
    <submittedName>
        <fullName evidence="10">Flagellar motor protein MotB</fullName>
    </submittedName>
</protein>
<dbReference type="Gene3D" id="3.30.1330.60">
    <property type="entry name" value="OmpA-like domain"/>
    <property type="match status" value="1"/>
</dbReference>
<keyword evidence="10" id="KW-0969">Cilium</keyword>
<feature type="domain" description="OmpA-like" evidence="9">
    <location>
        <begin position="104"/>
        <end position="289"/>
    </location>
</feature>
<keyword evidence="8" id="KW-0175">Coiled coil</keyword>
<dbReference type="Proteomes" id="UP000032809">
    <property type="component" value="Chromosome I"/>
</dbReference>
<dbReference type="InterPro" id="IPR050330">
    <property type="entry name" value="Bact_OuterMem_StrucFunc"/>
</dbReference>
<evidence type="ECO:0000256" key="2">
    <source>
        <dbReference type="ARBA" id="ARBA00008914"/>
    </source>
</evidence>